<keyword evidence="21" id="KW-1185">Reference proteome</keyword>
<evidence type="ECO:0000256" key="17">
    <source>
        <dbReference type="PROSITE-ProRule" id="PRU00091"/>
    </source>
</evidence>
<feature type="compositionally biased region" description="Low complexity" evidence="18">
    <location>
        <begin position="588"/>
        <end position="601"/>
    </location>
</feature>
<keyword evidence="13" id="KW-0443">Lipid metabolism</keyword>
<dbReference type="Pfam" id="PF01764">
    <property type="entry name" value="Lipase_3"/>
    <property type="match status" value="1"/>
</dbReference>
<keyword evidence="3" id="KW-1003">Cell membrane</keyword>
<protein>
    <recommendedName>
        <fullName evidence="16">sn-1-specific diacylglycerol lipase</fullName>
        <ecNumber evidence="16">3.1.1.116</ecNumber>
    </recommendedName>
</protein>
<sequence>MAESGDDLVDDPRAAVDLKKKAAEQSAAGDAAYDWSRGRGLRRRAVVDANWYERQLVEPKPGEVPRVAEEAAAPSALREAADADFAGWAARHDDDEEAGYHLATLAPSRQGPSAARRDDALDGLAREERAAWRVCRVAALLDDGAVAPYFDVPRDTTGHKARRLLRGTVEVARRCPLLAPATVTITVEVLEILVRYGPAGLATLVLRREFVEAAELLRRVAGVDAAWPKSAHELTAAIYYLLAFRRGERGADPERERRDHAGDAPCDGATLAELKAAAAAALWCYAESPTAVQLVAGQQGWTLLFERGFLAEPFAPERDVVAEPAFFCIASGPGRPRREVTLAVRGTASVHDVATDIRAVPAAFPPPPDGAGDWTAVGGTFAFAGMARAAQYIFDETAPALRALATAGYGIVLTGHSLGAGVASLLAVLVRDDLDGNGLAASAVRCFGFATPARVAARTSHLRPDFNVIVVEWCVDEVLARRCERGGLVTAVVLHDDVVPRLTATSLRRLMSELLRQRETCMEHWRQDLDAVWGRLRHGLWAPKWRDSLLRDRDSEPHRRPAAPPAETPEPDGAAAGDADDDDDDDASSSSSRARATTTDAVAEQPLPRVRVGAARAAARAPGTAAAPPPRRRRRRRRRPPNSSAGRRRPGSPGGDFDAVDDDGVHMPDLYIPGRVVHVYAWRGVYRSAVVDRRCAALSDVAVSANMISDHKMRSYFDAIREVCDVAAAAADPPQWQPFHTADSCSCCSAKFTWHCTSSSESTTYREKHNCRECGLLVCDPCSKHRRVLPDLGLLLPSRVCDRCFFRATARDAAPGGGGGGDAALSGGS</sequence>
<dbReference type="SUPFAM" id="SSF53474">
    <property type="entry name" value="alpha/beta-Hydrolases"/>
    <property type="match status" value="1"/>
</dbReference>
<dbReference type="InterPro" id="IPR017455">
    <property type="entry name" value="Znf_FYVE-rel"/>
</dbReference>
<evidence type="ECO:0000256" key="10">
    <source>
        <dbReference type="ARBA" id="ARBA00022837"/>
    </source>
</evidence>
<gene>
    <name evidence="20" type="ORF">SO694_00020485</name>
</gene>
<feature type="region of interest" description="Disordered" evidence="18">
    <location>
        <begin position="552"/>
        <end position="661"/>
    </location>
</feature>
<feature type="domain" description="FYVE-type" evidence="19">
    <location>
        <begin position="739"/>
        <end position="809"/>
    </location>
</feature>
<evidence type="ECO:0000256" key="8">
    <source>
        <dbReference type="ARBA" id="ARBA00022801"/>
    </source>
</evidence>
<evidence type="ECO:0000313" key="21">
    <source>
        <dbReference type="Proteomes" id="UP001363151"/>
    </source>
</evidence>
<evidence type="ECO:0000256" key="7">
    <source>
        <dbReference type="ARBA" id="ARBA00022771"/>
    </source>
</evidence>
<evidence type="ECO:0000256" key="4">
    <source>
        <dbReference type="ARBA" id="ARBA00022553"/>
    </source>
</evidence>
<keyword evidence="7 17" id="KW-0863">Zinc-finger</keyword>
<keyword evidence="4" id="KW-0597">Phosphoprotein</keyword>
<dbReference type="Gene3D" id="3.30.40.10">
    <property type="entry name" value="Zinc/RING finger domain, C3HC4 (zinc finger)"/>
    <property type="match status" value="1"/>
</dbReference>
<evidence type="ECO:0000256" key="14">
    <source>
        <dbReference type="ARBA" id="ARBA00023136"/>
    </source>
</evidence>
<evidence type="ECO:0000256" key="6">
    <source>
        <dbReference type="ARBA" id="ARBA00022723"/>
    </source>
</evidence>
<dbReference type="EMBL" id="JBBJCI010000229">
    <property type="protein sequence ID" value="KAK7238670.1"/>
    <property type="molecule type" value="Genomic_DNA"/>
</dbReference>
<keyword evidence="8" id="KW-0378">Hydrolase</keyword>
<evidence type="ECO:0000256" key="2">
    <source>
        <dbReference type="ARBA" id="ARBA00004651"/>
    </source>
</evidence>
<dbReference type="PROSITE" id="PS50178">
    <property type="entry name" value="ZF_FYVE"/>
    <property type="match status" value="1"/>
</dbReference>
<comment type="cofactor">
    <cofactor evidence="1">
        <name>Ca(2+)</name>
        <dbReference type="ChEBI" id="CHEBI:29108"/>
    </cofactor>
</comment>
<dbReference type="EC" id="3.1.1.116" evidence="16"/>
<evidence type="ECO:0000256" key="12">
    <source>
        <dbReference type="ARBA" id="ARBA00022989"/>
    </source>
</evidence>
<keyword evidence="10" id="KW-0106">Calcium</keyword>
<dbReference type="InterPro" id="IPR052214">
    <property type="entry name" value="DAG_Lipase-Related"/>
</dbReference>
<evidence type="ECO:0000259" key="19">
    <source>
        <dbReference type="PROSITE" id="PS50178"/>
    </source>
</evidence>
<keyword evidence="14" id="KW-0472">Membrane</keyword>
<dbReference type="InterPro" id="IPR011011">
    <property type="entry name" value="Znf_FYVE_PHD"/>
</dbReference>
<evidence type="ECO:0000256" key="11">
    <source>
        <dbReference type="ARBA" id="ARBA00022963"/>
    </source>
</evidence>
<evidence type="ECO:0000256" key="15">
    <source>
        <dbReference type="ARBA" id="ARBA00024531"/>
    </source>
</evidence>
<dbReference type="Proteomes" id="UP001363151">
    <property type="component" value="Unassembled WGS sequence"/>
</dbReference>
<evidence type="ECO:0000313" key="20">
    <source>
        <dbReference type="EMBL" id="KAK7238670.1"/>
    </source>
</evidence>
<dbReference type="PANTHER" id="PTHR45792:SF8">
    <property type="entry name" value="DIACYLGLYCEROL LIPASE-ALPHA"/>
    <property type="match status" value="1"/>
</dbReference>
<dbReference type="InterPro" id="IPR000306">
    <property type="entry name" value="Znf_FYVE"/>
</dbReference>
<dbReference type="SMART" id="SM00064">
    <property type="entry name" value="FYVE"/>
    <property type="match status" value="1"/>
</dbReference>
<evidence type="ECO:0000256" key="5">
    <source>
        <dbReference type="ARBA" id="ARBA00022692"/>
    </source>
</evidence>
<feature type="compositionally biased region" description="Low complexity" evidence="18">
    <location>
        <begin position="608"/>
        <end position="626"/>
    </location>
</feature>
<evidence type="ECO:0000256" key="13">
    <source>
        <dbReference type="ARBA" id="ARBA00023098"/>
    </source>
</evidence>
<keyword evidence="9" id="KW-0862">Zinc</keyword>
<reference evidence="20 21" key="1">
    <citation type="submission" date="2024-03" db="EMBL/GenBank/DDBJ databases">
        <title>Aureococcus anophagefferens CCMP1851 and Kratosvirus quantuckense: Draft genome of a second virus-susceptible host strain in the model system.</title>
        <authorList>
            <person name="Chase E."/>
            <person name="Truchon A.R."/>
            <person name="Schepens W."/>
            <person name="Wilhelm S.W."/>
        </authorList>
    </citation>
    <scope>NUCLEOTIDE SEQUENCE [LARGE SCALE GENOMIC DNA]</scope>
    <source>
        <strain evidence="20 21">CCMP1851</strain>
    </source>
</reference>
<keyword evidence="6" id="KW-0479">Metal-binding</keyword>
<keyword evidence="12" id="KW-1133">Transmembrane helix</keyword>
<dbReference type="PANTHER" id="PTHR45792">
    <property type="entry name" value="DIACYLGLYCEROL LIPASE HOMOLOG-RELATED"/>
    <property type="match status" value="1"/>
</dbReference>
<evidence type="ECO:0000256" key="16">
    <source>
        <dbReference type="ARBA" id="ARBA00026104"/>
    </source>
</evidence>
<evidence type="ECO:0000256" key="18">
    <source>
        <dbReference type="SAM" id="MobiDB-lite"/>
    </source>
</evidence>
<dbReference type="InterPro" id="IPR002921">
    <property type="entry name" value="Fungal_lipase-type"/>
</dbReference>
<accession>A0ABR1FU52</accession>
<dbReference type="Pfam" id="PF01363">
    <property type="entry name" value="FYVE"/>
    <property type="match status" value="1"/>
</dbReference>
<evidence type="ECO:0000256" key="1">
    <source>
        <dbReference type="ARBA" id="ARBA00001913"/>
    </source>
</evidence>
<dbReference type="Gene3D" id="3.40.50.1820">
    <property type="entry name" value="alpha/beta hydrolase"/>
    <property type="match status" value="1"/>
</dbReference>
<feature type="compositionally biased region" description="Acidic residues" evidence="18">
    <location>
        <begin position="578"/>
        <end position="587"/>
    </location>
</feature>
<keyword evidence="11" id="KW-0442">Lipid degradation</keyword>
<evidence type="ECO:0000256" key="3">
    <source>
        <dbReference type="ARBA" id="ARBA00022475"/>
    </source>
</evidence>
<dbReference type="InterPro" id="IPR029058">
    <property type="entry name" value="AB_hydrolase_fold"/>
</dbReference>
<dbReference type="CDD" id="cd00519">
    <property type="entry name" value="Lipase_3"/>
    <property type="match status" value="1"/>
</dbReference>
<keyword evidence="5" id="KW-0812">Transmembrane</keyword>
<dbReference type="InterPro" id="IPR013083">
    <property type="entry name" value="Znf_RING/FYVE/PHD"/>
</dbReference>
<evidence type="ECO:0000256" key="9">
    <source>
        <dbReference type="ARBA" id="ARBA00022833"/>
    </source>
</evidence>
<name>A0ABR1FU52_AURAN</name>
<comment type="caution">
    <text evidence="20">The sequence shown here is derived from an EMBL/GenBank/DDBJ whole genome shotgun (WGS) entry which is preliminary data.</text>
</comment>
<organism evidence="20 21">
    <name type="scientific">Aureococcus anophagefferens</name>
    <name type="common">Harmful bloom alga</name>
    <dbReference type="NCBI Taxonomy" id="44056"/>
    <lineage>
        <taxon>Eukaryota</taxon>
        <taxon>Sar</taxon>
        <taxon>Stramenopiles</taxon>
        <taxon>Ochrophyta</taxon>
        <taxon>Pelagophyceae</taxon>
        <taxon>Pelagomonadales</taxon>
        <taxon>Pelagomonadaceae</taxon>
        <taxon>Aureococcus</taxon>
    </lineage>
</organism>
<dbReference type="SUPFAM" id="SSF57903">
    <property type="entry name" value="FYVE/PHD zinc finger"/>
    <property type="match status" value="1"/>
</dbReference>
<proteinExistence type="predicted"/>
<feature type="compositionally biased region" description="Basic residues" evidence="18">
    <location>
        <begin position="630"/>
        <end position="650"/>
    </location>
</feature>
<comment type="catalytic activity">
    <reaction evidence="15">
        <text>a 1,2-diacyl-sn-glycerol + H2O = a 2-acylglycerol + a fatty acid + H(+)</text>
        <dbReference type="Rhea" id="RHEA:33275"/>
        <dbReference type="ChEBI" id="CHEBI:15377"/>
        <dbReference type="ChEBI" id="CHEBI:15378"/>
        <dbReference type="ChEBI" id="CHEBI:17389"/>
        <dbReference type="ChEBI" id="CHEBI:17815"/>
        <dbReference type="ChEBI" id="CHEBI:28868"/>
        <dbReference type="EC" id="3.1.1.116"/>
    </reaction>
    <physiologicalReaction direction="left-to-right" evidence="15">
        <dbReference type="Rhea" id="RHEA:33276"/>
    </physiologicalReaction>
</comment>
<comment type="subcellular location">
    <subcellularLocation>
        <location evidence="2">Cell membrane</location>
        <topology evidence="2">Multi-pass membrane protein</topology>
    </subcellularLocation>
</comment>